<dbReference type="InterPro" id="IPR009604">
    <property type="entry name" value="LsmAD_domain"/>
</dbReference>
<feature type="domain" description="LsmAD" evidence="2">
    <location>
        <begin position="250"/>
        <end position="321"/>
    </location>
</feature>
<dbReference type="InterPro" id="IPR045117">
    <property type="entry name" value="ATXN2-like"/>
</dbReference>
<dbReference type="Pfam" id="PF14438">
    <property type="entry name" value="SM-ATX"/>
    <property type="match status" value="1"/>
</dbReference>
<feature type="compositionally biased region" description="Low complexity" evidence="1">
    <location>
        <begin position="389"/>
        <end position="409"/>
    </location>
</feature>
<feature type="compositionally biased region" description="Low complexity" evidence="1">
    <location>
        <begin position="997"/>
        <end position="1015"/>
    </location>
</feature>
<feature type="compositionally biased region" description="Polar residues" evidence="1">
    <location>
        <begin position="35"/>
        <end position="51"/>
    </location>
</feature>
<evidence type="ECO:0000259" key="2">
    <source>
        <dbReference type="SMART" id="SM01272"/>
    </source>
</evidence>
<proteinExistence type="predicted"/>
<feature type="region of interest" description="Disordered" evidence="1">
    <location>
        <begin position="549"/>
        <end position="619"/>
    </location>
</feature>
<gene>
    <name evidence="3" type="ORF">CPAG_04472</name>
</gene>
<dbReference type="InterPro" id="IPR025852">
    <property type="entry name" value="SM_dom_ATX"/>
</dbReference>
<reference evidence="4" key="2">
    <citation type="journal article" date="2009" name="Genome Res.">
        <title>Comparative genomic analyses of the human fungal pathogens Coccidioides and their relatives.</title>
        <authorList>
            <person name="Sharpton T.J."/>
            <person name="Stajich J.E."/>
            <person name="Rounsley S.D."/>
            <person name="Gardner M.J."/>
            <person name="Wortman J.R."/>
            <person name="Jordar V.S."/>
            <person name="Maiti R."/>
            <person name="Kodira C.D."/>
            <person name="Neafsey D.E."/>
            <person name="Zeng Q."/>
            <person name="Hung C.-Y."/>
            <person name="McMahan C."/>
            <person name="Muszewska A."/>
            <person name="Grynberg M."/>
            <person name="Mandel M.A."/>
            <person name="Kellner E.M."/>
            <person name="Barker B.M."/>
            <person name="Galgiani J.N."/>
            <person name="Orbach M.J."/>
            <person name="Kirkland T.N."/>
            <person name="Cole G.T."/>
            <person name="Henn M.R."/>
            <person name="Birren B.W."/>
            <person name="Taylor J.W."/>
        </authorList>
    </citation>
    <scope>NUCLEOTIDE SEQUENCE [LARGE SCALE GENOMIC DNA]</scope>
    <source>
        <strain evidence="4">RMSCC 3488</strain>
    </source>
</reference>
<dbReference type="EMBL" id="DS268110">
    <property type="protein sequence ID" value="KMM68140.1"/>
    <property type="molecule type" value="Genomic_DNA"/>
</dbReference>
<dbReference type="Pfam" id="PF06741">
    <property type="entry name" value="LsmAD"/>
    <property type="match status" value="1"/>
</dbReference>
<dbReference type="GO" id="GO:0034063">
    <property type="term" value="P:stress granule assembly"/>
    <property type="evidence" value="ECO:0007669"/>
    <property type="project" value="TreeGrafter"/>
</dbReference>
<feature type="region of interest" description="Disordered" evidence="1">
    <location>
        <begin position="142"/>
        <end position="162"/>
    </location>
</feature>
<feature type="region of interest" description="Disordered" evidence="1">
    <location>
        <begin position="286"/>
        <end position="417"/>
    </location>
</feature>
<feature type="compositionally biased region" description="Low complexity" evidence="1">
    <location>
        <begin position="549"/>
        <end position="560"/>
    </location>
</feature>
<evidence type="ECO:0000256" key="1">
    <source>
        <dbReference type="SAM" id="MobiDB-lite"/>
    </source>
</evidence>
<dbReference type="AlphaFoldDB" id="A0A0J6FFN6"/>
<dbReference type="SMART" id="SM01272">
    <property type="entry name" value="LsmAD"/>
    <property type="match status" value="1"/>
</dbReference>
<protein>
    <recommendedName>
        <fullName evidence="2">LsmAD domain-containing protein</fullName>
    </recommendedName>
</protein>
<organism evidence="3 4">
    <name type="scientific">Coccidioides posadasii RMSCC 3488</name>
    <dbReference type="NCBI Taxonomy" id="454284"/>
    <lineage>
        <taxon>Eukaryota</taxon>
        <taxon>Fungi</taxon>
        <taxon>Dikarya</taxon>
        <taxon>Ascomycota</taxon>
        <taxon>Pezizomycotina</taxon>
        <taxon>Eurotiomycetes</taxon>
        <taxon>Eurotiomycetidae</taxon>
        <taxon>Onygenales</taxon>
        <taxon>Onygenaceae</taxon>
        <taxon>Coccidioides</taxon>
    </lineage>
</organism>
<dbReference type="VEuPathDB" id="FungiDB:CPAG_04472"/>
<feature type="region of interest" description="Disordered" evidence="1">
    <location>
        <begin position="964"/>
        <end position="1099"/>
    </location>
</feature>
<feature type="region of interest" description="Disordered" evidence="1">
    <location>
        <begin position="1"/>
        <end position="87"/>
    </location>
</feature>
<dbReference type="PANTHER" id="PTHR12854">
    <property type="entry name" value="ATAXIN 2-RELATED"/>
    <property type="match status" value="1"/>
</dbReference>
<name>A0A0J6FFN6_COCPO</name>
<evidence type="ECO:0000313" key="3">
    <source>
        <dbReference type="EMBL" id="KMM68140.1"/>
    </source>
</evidence>
<dbReference type="OrthoDB" id="2275718at2759"/>
<feature type="region of interest" description="Disordered" evidence="1">
    <location>
        <begin position="192"/>
        <end position="216"/>
    </location>
</feature>
<feature type="compositionally biased region" description="Basic and acidic residues" evidence="1">
    <location>
        <begin position="373"/>
        <end position="387"/>
    </location>
</feature>
<reference evidence="3 4" key="1">
    <citation type="submission" date="2007-06" db="EMBL/GenBank/DDBJ databases">
        <title>The Genome Sequence of Coccidioides posadasii RMSCC_3488.</title>
        <authorList>
            <consortium name="Coccidioides Genome Resources Consortium"/>
            <consortium name="The Broad Institute Genome Sequencing Platform"/>
            <person name="Henn M.R."/>
            <person name="Sykes S."/>
            <person name="Young S."/>
            <person name="Jaffe D."/>
            <person name="Berlin A."/>
            <person name="Alvarez P."/>
            <person name="Butler J."/>
            <person name="Gnerre S."/>
            <person name="Grabherr M."/>
            <person name="Mauceli E."/>
            <person name="Brockman W."/>
            <person name="Kodira C."/>
            <person name="Alvarado L."/>
            <person name="Zeng Q."/>
            <person name="Crawford M."/>
            <person name="Antoine C."/>
            <person name="Devon K."/>
            <person name="Galgiani J."/>
            <person name="Orsborn K."/>
            <person name="Lewis M.L."/>
            <person name="Nusbaum C."/>
            <person name="Galagan J."/>
            <person name="Birren B."/>
        </authorList>
    </citation>
    <scope>NUCLEOTIDE SEQUENCE [LARGE SCALE GENOMIC DNA]</scope>
    <source>
        <strain evidence="3 4">RMSCC 3488</strain>
    </source>
</reference>
<dbReference type="PANTHER" id="PTHR12854:SF7">
    <property type="entry name" value="ATAXIN-2 HOMOLOG"/>
    <property type="match status" value="1"/>
</dbReference>
<feature type="compositionally biased region" description="Polar residues" evidence="1">
    <location>
        <begin position="194"/>
        <end position="209"/>
    </location>
</feature>
<feature type="compositionally biased region" description="Low complexity" evidence="1">
    <location>
        <begin position="1076"/>
        <end position="1091"/>
    </location>
</feature>
<feature type="compositionally biased region" description="Polar residues" evidence="1">
    <location>
        <begin position="77"/>
        <end position="87"/>
    </location>
</feature>
<dbReference type="GO" id="GO:0010494">
    <property type="term" value="C:cytoplasmic stress granule"/>
    <property type="evidence" value="ECO:0007669"/>
    <property type="project" value="TreeGrafter"/>
</dbReference>
<feature type="region of interest" description="Disordered" evidence="1">
    <location>
        <begin position="795"/>
        <end position="818"/>
    </location>
</feature>
<reference evidence="4" key="3">
    <citation type="journal article" date="2010" name="Genome Res.">
        <title>Population genomic sequencing of Coccidioides fungi reveals recent hybridization and transposon control.</title>
        <authorList>
            <person name="Neafsey D.E."/>
            <person name="Barker B.M."/>
            <person name="Sharpton T.J."/>
            <person name="Stajich J.E."/>
            <person name="Park D.J."/>
            <person name="Whiston E."/>
            <person name="Hung C.-Y."/>
            <person name="McMahan C."/>
            <person name="White J."/>
            <person name="Sykes S."/>
            <person name="Heiman D."/>
            <person name="Young S."/>
            <person name="Zeng Q."/>
            <person name="Abouelleil A."/>
            <person name="Aftuck L."/>
            <person name="Bessette D."/>
            <person name="Brown A."/>
            <person name="FitzGerald M."/>
            <person name="Lui A."/>
            <person name="Macdonald J.P."/>
            <person name="Priest M."/>
            <person name="Orbach M.J."/>
            <person name="Galgiani J.N."/>
            <person name="Kirkland T.N."/>
            <person name="Cole G.T."/>
            <person name="Birren B.W."/>
            <person name="Henn M.R."/>
            <person name="Taylor J.W."/>
            <person name="Rounsley S.D."/>
        </authorList>
    </citation>
    <scope>NUCLEOTIDE SEQUENCE [LARGE SCALE GENOMIC DNA]</scope>
    <source>
        <strain evidence="4">RMSCC 3488</strain>
    </source>
</reference>
<dbReference type="Proteomes" id="UP000054567">
    <property type="component" value="Unassembled WGS sequence"/>
</dbReference>
<accession>A0A0J6FFN6</accession>
<dbReference type="GO" id="GO:0003729">
    <property type="term" value="F:mRNA binding"/>
    <property type="evidence" value="ECO:0007669"/>
    <property type="project" value="TreeGrafter"/>
</dbReference>
<evidence type="ECO:0000313" key="4">
    <source>
        <dbReference type="Proteomes" id="UP000054567"/>
    </source>
</evidence>
<sequence>MSQNTVGNRGPMRPNAAFKDGGRRQSGSPVDGGQRRNNNNTPRGWMQSANAITRKDTGPTSQQNGAGHGRKPAVSPKSLTNKESNTPDMHAHDRLVFLMTAFIGSTATITTKNGENFSGIFSGSRTEPNETSFVLKMTRRASTDPDSIRPNGTSHQASPYLGSGPDHKMIFDAQDVADFAVAGVSTAGMGVKEQNGSSFRTDTDISGNQPGRERELQRWEPGPDAVVEMSLEGSASTGTWDQFETNARLFGATSSYDENLYTTRIDRNDPSYKQREAEAARIAREIESSETDNPHVREERGFVNLKDDIGEEEKYSGVRRDDFPPLQTGGPNKYTPPARRPPMGHPTVPGAPVDPAIISAQVAQPKTAQPKPGPRETEAKQQDKQAESGKATGAKAADATKPADLPKPASTIELNDTEGKLTAVKPIPSLNIPPKRTGVENAATNVETEVLDHFRQFANNEKLKLQERRRNQAQYDRTIKLNELVKFSKNFKLGTPVPKDLVPILAKDPNKQEEIIQRAKKQHEEKLASEAAAKAAAAAAVAAAASTASSTATAEQKQTAPRQTGSTGPARYDTATAPSMPPPERQMYPRGRQGYPPLGPQSGRPVSHLPAHPGRAGSGLLSHRLADIQQQRKGAAMGSLPAPLPLQDTRVPPSGPMAGDHANAHKPTQTPTSAVSTKFNARAMEFRPNPAAHTFNPASTSAVSSSPVSNVRTRSISRAASPSAFFGAKVLLPATERPSLNDHFNPIKRMKKEATEQSLKDFAFNGGIPPAYKTPPTWEVASINQEKTYADMFKPPGGGPAISPQTRSASNPPMPHQAPLPFHLQHGNHNVPPSNGPPHGPHHLLPPQHHPAAQPHFEDHHRMQVSASASHAYPSPRLQHAHMPYQSPMGPHAQLAMGQGVPQFYVGQGPQPPHMRHYPGAPQFVNPQNGMGAPMMVHQPSSGPYMGMPQGMGPPYNPQMQMYSPSPGHAYPHVQPPPQPHSGYPSPSRGAPMMVHQGSQQGQPPQPVMVMNPGQHGQPFYPPQQPSHMPGARPGHPQQHPHFASSPSQAHHYPHHQYRTPSNNFNQMPHMPPPHMQSQGPPQGPASGPHPNEGAEEVK</sequence>
<feature type="compositionally biased region" description="Basic and acidic residues" evidence="1">
    <location>
        <begin position="286"/>
        <end position="323"/>
    </location>
</feature>